<dbReference type="SUPFAM" id="SSF55785">
    <property type="entry name" value="PYP-like sensor domain (PAS domain)"/>
    <property type="match status" value="1"/>
</dbReference>
<dbReference type="InterPro" id="IPR029016">
    <property type="entry name" value="GAF-like_dom_sf"/>
</dbReference>
<dbReference type="SUPFAM" id="SSF141868">
    <property type="entry name" value="EAL domain-like"/>
    <property type="match status" value="1"/>
</dbReference>
<evidence type="ECO:0000313" key="6">
    <source>
        <dbReference type="EMBL" id="MFG3818232.1"/>
    </source>
</evidence>
<dbReference type="SMART" id="SM00065">
    <property type="entry name" value="GAF"/>
    <property type="match status" value="1"/>
</dbReference>
<dbReference type="InterPro" id="IPR035965">
    <property type="entry name" value="PAS-like_dom_sf"/>
</dbReference>
<feature type="domain" description="GGDEF" evidence="5">
    <location>
        <begin position="355"/>
        <end position="488"/>
    </location>
</feature>
<evidence type="ECO:0000259" key="3">
    <source>
        <dbReference type="PROSITE" id="PS50113"/>
    </source>
</evidence>
<dbReference type="Proteomes" id="UP001604335">
    <property type="component" value="Unassembled WGS sequence"/>
</dbReference>
<dbReference type="InterPro" id="IPR003018">
    <property type="entry name" value="GAF"/>
</dbReference>
<dbReference type="SMART" id="SM00267">
    <property type="entry name" value="GGDEF"/>
    <property type="match status" value="1"/>
</dbReference>
<dbReference type="Pfam" id="PF00563">
    <property type="entry name" value="EAL"/>
    <property type="match status" value="1"/>
</dbReference>
<dbReference type="Pfam" id="PF01590">
    <property type="entry name" value="GAF"/>
    <property type="match status" value="1"/>
</dbReference>
<dbReference type="Gene3D" id="3.20.20.450">
    <property type="entry name" value="EAL domain"/>
    <property type="match status" value="1"/>
</dbReference>
<organism evidence="6 7">
    <name type="scientific">Limnothrix redekei LRLZ20PSL1</name>
    <dbReference type="NCBI Taxonomy" id="3112953"/>
    <lineage>
        <taxon>Bacteria</taxon>
        <taxon>Bacillati</taxon>
        <taxon>Cyanobacteriota</taxon>
        <taxon>Cyanophyceae</taxon>
        <taxon>Pseudanabaenales</taxon>
        <taxon>Pseudanabaenaceae</taxon>
        <taxon>Limnothrix</taxon>
    </lineage>
</organism>
<protein>
    <submittedName>
        <fullName evidence="6">EAL domain-containing protein</fullName>
    </submittedName>
</protein>
<dbReference type="Gene3D" id="3.30.450.40">
    <property type="match status" value="1"/>
</dbReference>
<dbReference type="RefSeq" id="WP_393013386.1">
    <property type="nucleotide sequence ID" value="NZ_JAZAQF010000069.1"/>
</dbReference>
<dbReference type="InterPro" id="IPR000700">
    <property type="entry name" value="PAS-assoc_C"/>
</dbReference>
<feature type="domain" description="PAS" evidence="2">
    <location>
        <begin position="194"/>
        <end position="266"/>
    </location>
</feature>
<dbReference type="InterPro" id="IPR016132">
    <property type="entry name" value="Phyto_chromo_attachment"/>
</dbReference>
<dbReference type="SUPFAM" id="SSF55073">
    <property type="entry name" value="Nucleotide cyclase"/>
    <property type="match status" value="1"/>
</dbReference>
<dbReference type="SMART" id="SM00052">
    <property type="entry name" value="EAL"/>
    <property type="match status" value="1"/>
</dbReference>
<dbReference type="SMART" id="SM00091">
    <property type="entry name" value="PAS"/>
    <property type="match status" value="1"/>
</dbReference>
<keyword evidence="7" id="KW-1185">Reference proteome</keyword>
<dbReference type="InterPro" id="IPR029787">
    <property type="entry name" value="Nucleotide_cyclase"/>
</dbReference>
<feature type="domain" description="EAL" evidence="4">
    <location>
        <begin position="497"/>
        <end position="759"/>
    </location>
</feature>
<dbReference type="NCBIfam" id="TIGR00254">
    <property type="entry name" value="GGDEF"/>
    <property type="match status" value="1"/>
</dbReference>
<feature type="domain" description="PAC" evidence="3">
    <location>
        <begin position="270"/>
        <end position="322"/>
    </location>
</feature>
<evidence type="ECO:0000259" key="2">
    <source>
        <dbReference type="PROSITE" id="PS50112"/>
    </source>
</evidence>
<dbReference type="PROSITE" id="PS50887">
    <property type="entry name" value="GGDEF"/>
    <property type="match status" value="1"/>
</dbReference>
<dbReference type="InterPro" id="IPR001633">
    <property type="entry name" value="EAL_dom"/>
</dbReference>
<dbReference type="PANTHER" id="PTHR44757:SF2">
    <property type="entry name" value="BIOFILM ARCHITECTURE MAINTENANCE PROTEIN MBAA"/>
    <property type="match status" value="1"/>
</dbReference>
<reference evidence="7" key="1">
    <citation type="journal article" date="2024" name="Algal Res.">
        <title>Biochemical, toxicological and genomic investigation of a high-biomass producing Limnothrix strain isolated from Italian shallow drinking water reservoir.</title>
        <authorList>
            <person name="Simonazzi M."/>
            <person name="Shishido T.K."/>
            <person name="Delbaje E."/>
            <person name="Wahlsten M."/>
            <person name="Fewer D.P."/>
            <person name="Sivonen K."/>
            <person name="Pezzolesi L."/>
            <person name="Pistocchi R."/>
        </authorList>
    </citation>
    <scope>NUCLEOTIDE SEQUENCE [LARGE SCALE GENOMIC DNA]</scope>
    <source>
        <strain evidence="7">LRLZ20PSL1</strain>
    </source>
</reference>
<proteinExistence type="predicted"/>
<dbReference type="InterPro" id="IPR000014">
    <property type="entry name" value="PAS"/>
</dbReference>
<dbReference type="InterPro" id="IPR035919">
    <property type="entry name" value="EAL_sf"/>
</dbReference>
<dbReference type="InterPro" id="IPR052155">
    <property type="entry name" value="Biofilm_reg_signaling"/>
</dbReference>
<dbReference type="InterPro" id="IPR000160">
    <property type="entry name" value="GGDEF_dom"/>
</dbReference>
<feature type="domain" description="Phytochrome chromophore attachment site" evidence="1">
    <location>
        <begin position="33"/>
        <end position="177"/>
    </location>
</feature>
<dbReference type="InterPro" id="IPR001610">
    <property type="entry name" value="PAC"/>
</dbReference>
<dbReference type="CDD" id="cd00130">
    <property type="entry name" value="PAS"/>
    <property type="match status" value="1"/>
</dbReference>
<name>A0ABW7CAQ3_9CYAN</name>
<gene>
    <name evidence="6" type="ORF">VPK24_11345</name>
</gene>
<accession>A0ABW7CAQ3</accession>
<dbReference type="EMBL" id="JAZAQF010000069">
    <property type="protein sequence ID" value="MFG3818232.1"/>
    <property type="molecule type" value="Genomic_DNA"/>
</dbReference>
<evidence type="ECO:0000313" key="7">
    <source>
        <dbReference type="Proteomes" id="UP001604335"/>
    </source>
</evidence>
<dbReference type="Gene3D" id="3.30.70.270">
    <property type="match status" value="1"/>
</dbReference>
<dbReference type="CDD" id="cd01949">
    <property type="entry name" value="GGDEF"/>
    <property type="match status" value="1"/>
</dbReference>
<dbReference type="Pfam" id="PF00990">
    <property type="entry name" value="GGDEF"/>
    <property type="match status" value="1"/>
</dbReference>
<dbReference type="PROSITE" id="PS50112">
    <property type="entry name" value="PAS"/>
    <property type="match status" value="1"/>
</dbReference>
<dbReference type="SMART" id="SM00086">
    <property type="entry name" value="PAC"/>
    <property type="match status" value="1"/>
</dbReference>
<evidence type="ECO:0000259" key="5">
    <source>
        <dbReference type="PROSITE" id="PS50887"/>
    </source>
</evidence>
<dbReference type="PROSITE" id="PS50883">
    <property type="entry name" value="EAL"/>
    <property type="match status" value="1"/>
</dbReference>
<dbReference type="PANTHER" id="PTHR44757">
    <property type="entry name" value="DIGUANYLATE CYCLASE DGCP"/>
    <property type="match status" value="1"/>
</dbReference>
<dbReference type="NCBIfam" id="TIGR00229">
    <property type="entry name" value="sensory_box"/>
    <property type="match status" value="1"/>
</dbReference>
<evidence type="ECO:0000259" key="4">
    <source>
        <dbReference type="PROSITE" id="PS50883"/>
    </source>
</evidence>
<dbReference type="Gene3D" id="3.30.450.20">
    <property type="entry name" value="PAS domain"/>
    <property type="match status" value="1"/>
</dbReference>
<dbReference type="Pfam" id="PF08447">
    <property type="entry name" value="PAS_3"/>
    <property type="match status" value="1"/>
</dbReference>
<dbReference type="CDD" id="cd01948">
    <property type="entry name" value="EAL"/>
    <property type="match status" value="1"/>
</dbReference>
<dbReference type="PROSITE" id="PS50046">
    <property type="entry name" value="PHYTOCHROME_2"/>
    <property type="match status" value="1"/>
</dbReference>
<sequence length="773" mass="87646">MTDRMEAEVELQRQYWRSKLFAEIALKIHQSSRVDTILQTMVTEVQRMLQCDRVLVYQFDAQRQGSFVVEATGNGPYSLLGKTVSDPCFTTHYHQKYLEGRTSAIDDVETARISVCHRQLLRQFGVQANLVVPILQPVIEPDRSQNRLWGLLLAHHCQGPRQWQPFEQDLLQQIAVQAGVALGQSQLVSALRESEARYALAVRGANDGLWDWDFLTNRVYFSPRWKALLGYRDSEVGDQPQEWLDRVYVDDQAQLRAELDAHLQGRSDHFESEHRIRHADGSVRWVLCRGLAIRDGRGHVLRMAGSLADIHERKLVESRLLHDALHDALTGLPNRALFIDRLGQTMAIARRQRNHHFAVLFLDLDRFKVVNDSLGHLCGDRLLVELANRLRTCVRPQDTVARLGGDEFAILLTDLDQPEIATRAAERVQLALKAPFDVDGHEFTITTSIGIAFGTPEYARPGDVLRDADLAMYRAKELGRNCYAAFDRSFRERVIAQLHLERDLRRAMERQEFFLTYQPIVDLATGRVTSLEALVRWHHPDRGLVSPAEFIPMAEETGTIIPLGEWILREACQQMMVWLQAIPSLRSAHGWAGLSVSVNLSARQFTQPNLAQSIEGIVAETGLPPQHLKLEITESVVMADAKTAEALLRKLRDRGIQLSIDDFGTGYSSLSYLQRFPIDTIKIDRSFVTRSPDQESNWAIVRAIIALAESLGMDTVAEGIETIEQLRQLQSMDCSYGQGYWFSRPIDGEATGQLLLKTFELPRSPLALRGDDR</sequence>
<comment type="caution">
    <text evidence="6">The sequence shown here is derived from an EMBL/GenBank/DDBJ whole genome shotgun (WGS) entry which is preliminary data.</text>
</comment>
<evidence type="ECO:0000259" key="1">
    <source>
        <dbReference type="PROSITE" id="PS50046"/>
    </source>
</evidence>
<dbReference type="InterPro" id="IPR013655">
    <property type="entry name" value="PAS_fold_3"/>
</dbReference>
<dbReference type="SUPFAM" id="SSF55781">
    <property type="entry name" value="GAF domain-like"/>
    <property type="match status" value="1"/>
</dbReference>
<dbReference type="InterPro" id="IPR043128">
    <property type="entry name" value="Rev_trsase/Diguanyl_cyclase"/>
</dbReference>
<dbReference type="PROSITE" id="PS50113">
    <property type="entry name" value="PAC"/>
    <property type="match status" value="1"/>
</dbReference>